<name>A0A444YQI7_ARAHY</name>
<comment type="caution">
    <text evidence="3">The sequence shown here is derived from an EMBL/GenBank/DDBJ whole genome shotgun (WGS) entry which is preliminary data.</text>
</comment>
<sequence>MERPNGRRIILKFNSELQPIGDKAGLLSDILSLLGIDYEKFHICEESWHKITTKDKIYKEFSNRHLSLIDQQKKCRKNAMNQWKQKYTYTGGSKSLTRRREEEERIHEIEQHDESSRVLSQNDSLAQTLEKENQVDPNSHPPGNGVQVEETQRKLLELQAELEAEKLKKKAMEDEVTTEKKKRQAMKSALRYLFQWQSEELPPDIAAGMSSVEG</sequence>
<organism evidence="3 4">
    <name type="scientific">Arachis hypogaea</name>
    <name type="common">Peanut</name>
    <dbReference type="NCBI Taxonomy" id="3818"/>
    <lineage>
        <taxon>Eukaryota</taxon>
        <taxon>Viridiplantae</taxon>
        <taxon>Streptophyta</taxon>
        <taxon>Embryophyta</taxon>
        <taxon>Tracheophyta</taxon>
        <taxon>Spermatophyta</taxon>
        <taxon>Magnoliopsida</taxon>
        <taxon>eudicotyledons</taxon>
        <taxon>Gunneridae</taxon>
        <taxon>Pentapetalae</taxon>
        <taxon>rosids</taxon>
        <taxon>fabids</taxon>
        <taxon>Fabales</taxon>
        <taxon>Fabaceae</taxon>
        <taxon>Papilionoideae</taxon>
        <taxon>50 kb inversion clade</taxon>
        <taxon>dalbergioids sensu lato</taxon>
        <taxon>Dalbergieae</taxon>
        <taxon>Pterocarpus clade</taxon>
        <taxon>Arachis</taxon>
    </lineage>
</organism>
<dbReference type="AlphaFoldDB" id="A0A444YQI7"/>
<feature type="compositionally biased region" description="Basic and acidic residues" evidence="2">
    <location>
        <begin position="98"/>
        <end position="116"/>
    </location>
</feature>
<feature type="coiled-coil region" evidence="1">
    <location>
        <begin position="148"/>
        <end position="182"/>
    </location>
</feature>
<gene>
    <name evidence="3" type="ORF">Ahy_B06g083852</name>
</gene>
<feature type="region of interest" description="Disordered" evidence="2">
    <location>
        <begin position="92"/>
        <end position="120"/>
    </location>
</feature>
<evidence type="ECO:0000313" key="4">
    <source>
        <dbReference type="Proteomes" id="UP000289738"/>
    </source>
</evidence>
<dbReference type="EMBL" id="SDMP01000016">
    <property type="protein sequence ID" value="RYR04220.1"/>
    <property type="molecule type" value="Genomic_DNA"/>
</dbReference>
<reference evidence="3 4" key="1">
    <citation type="submission" date="2019-01" db="EMBL/GenBank/DDBJ databases">
        <title>Sequencing of cultivated peanut Arachis hypogaea provides insights into genome evolution and oil improvement.</title>
        <authorList>
            <person name="Chen X."/>
        </authorList>
    </citation>
    <scope>NUCLEOTIDE SEQUENCE [LARGE SCALE GENOMIC DNA]</scope>
    <source>
        <strain evidence="4">cv. Fuhuasheng</strain>
        <tissue evidence="3">Leaves</tissue>
    </source>
</reference>
<dbReference type="Proteomes" id="UP000289738">
    <property type="component" value="Chromosome B06"/>
</dbReference>
<evidence type="ECO:0000313" key="3">
    <source>
        <dbReference type="EMBL" id="RYR04220.1"/>
    </source>
</evidence>
<evidence type="ECO:0000256" key="1">
    <source>
        <dbReference type="SAM" id="Coils"/>
    </source>
</evidence>
<keyword evidence="1" id="KW-0175">Coiled coil</keyword>
<protein>
    <submittedName>
        <fullName evidence="3">Uncharacterized protein</fullName>
    </submittedName>
</protein>
<evidence type="ECO:0000256" key="2">
    <source>
        <dbReference type="SAM" id="MobiDB-lite"/>
    </source>
</evidence>
<keyword evidence="4" id="KW-1185">Reference proteome</keyword>
<accession>A0A444YQI7</accession>
<proteinExistence type="predicted"/>